<evidence type="ECO:0000313" key="3">
    <source>
        <dbReference type="Proteomes" id="UP000324497"/>
    </source>
</evidence>
<dbReference type="RefSeq" id="WP_057885901.1">
    <property type="nucleotide sequence ID" value="NZ_CP018180.1"/>
</dbReference>
<dbReference type="GO" id="GO:0008168">
    <property type="term" value="F:methyltransferase activity"/>
    <property type="evidence" value="ECO:0007669"/>
    <property type="project" value="UniProtKB-KW"/>
</dbReference>
<dbReference type="AlphaFoldDB" id="A0A3S6R148"/>
<dbReference type="InterPro" id="IPR029063">
    <property type="entry name" value="SAM-dependent_MTases_sf"/>
</dbReference>
<keyword evidence="2" id="KW-0489">Methyltransferase</keyword>
<keyword evidence="3" id="KW-1185">Reference proteome</keyword>
<dbReference type="GO" id="GO:0032259">
    <property type="term" value="P:methylation"/>
    <property type="evidence" value="ECO:0007669"/>
    <property type="project" value="UniProtKB-KW"/>
</dbReference>
<dbReference type="PANTHER" id="PTHR47739:SF1">
    <property type="entry name" value="TRNA1(VAL) (ADENINE(37)-N6)-METHYLTRANSFERASE"/>
    <property type="match status" value="1"/>
</dbReference>
<name>A0A3S6R148_9LACO</name>
<dbReference type="Proteomes" id="UP000324497">
    <property type="component" value="Chromosome"/>
</dbReference>
<keyword evidence="2" id="KW-0808">Transferase</keyword>
<dbReference type="PANTHER" id="PTHR47739">
    <property type="entry name" value="TRNA1(VAL) (ADENINE(37)-N6)-METHYLTRANSFERASE"/>
    <property type="match status" value="1"/>
</dbReference>
<dbReference type="Gene3D" id="3.40.50.150">
    <property type="entry name" value="Vaccinia Virus protein VP39"/>
    <property type="match status" value="1"/>
</dbReference>
<proteinExistence type="predicted"/>
<dbReference type="GeneID" id="78521378"/>
<protein>
    <submittedName>
        <fullName evidence="2">SAM-dependent methyltransferase</fullName>
    </submittedName>
</protein>
<sequence>MKLNVSERIDLLYANNIKIIQSAEVFSFSLDAVLLADFAQPPRKSSGKIVDLCAGNGAVALFLSDKTSAEISAVEIQPRLADMARRSVELNHLEHQITVLPIAAQKIFKLIPKDSVDVVTCNPPYFADLPESKKNPNQFLALARHEIAIKLEEVIAISSGLLKMKGKLFMIHRPERFGELLQLLSKYRLAINQIRLIYPKANKPANMILIEAIKDGSQAGIKFLPPVTVYNQAGNYTAAIKELLYGK</sequence>
<dbReference type="EMBL" id="CP018180">
    <property type="protein sequence ID" value="AUJ32265.1"/>
    <property type="molecule type" value="Genomic_DNA"/>
</dbReference>
<organism evidence="2 3">
    <name type="scientific">Liquorilactobacillus nagelii</name>
    <dbReference type="NCBI Taxonomy" id="82688"/>
    <lineage>
        <taxon>Bacteria</taxon>
        <taxon>Bacillati</taxon>
        <taxon>Bacillota</taxon>
        <taxon>Bacilli</taxon>
        <taxon>Lactobacillales</taxon>
        <taxon>Lactobacillaceae</taxon>
        <taxon>Liquorilactobacillus</taxon>
    </lineage>
</organism>
<dbReference type="CDD" id="cd02440">
    <property type="entry name" value="AdoMet_MTases"/>
    <property type="match status" value="1"/>
</dbReference>
<dbReference type="Pfam" id="PF05175">
    <property type="entry name" value="MTS"/>
    <property type="match status" value="1"/>
</dbReference>
<accession>A0A3S6R148</accession>
<dbReference type="SUPFAM" id="SSF53335">
    <property type="entry name" value="S-adenosyl-L-methionine-dependent methyltransferases"/>
    <property type="match status" value="1"/>
</dbReference>
<dbReference type="InterPro" id="IPR007848">
    <property type="entry name" value="Small_mtfrase_dom"/>
</dbReference>
<evidence type="ECO:0000313" key="2">
    <source>
        <dbReference type="EMBL" id="AUJ32265.1"/>
    </source>
</evidence>
<dbReference type="KEGG" id="lng:BSQ50_06650"/>
<dbReference type="InterPro" id="IPR050210">
    <property type="entry name" value="tRNA_Adenine-N(6)_MTase"/>
</dbReference>
<reference evidence="2 3" key="1">
    <citation type="submission" date="2016-11" db="EMBL/GenBank/DDBJ databases">
        <title>Interaction between Lactobacillus species and yeast in water kefir.</title>
        <authorList>
            <person name="Behr J."/>
            <person name="Xu D."/>
            <person name="Vogel R.F."/>
        </authorList>
    </citation>
    <scope>NUCLEOTIDE SEQUENCE [LARGE SCALE GENOMIC DNA]</scope>
    <source>
        <strain evidence="2 3">TMW 1.1827</strain>
    </source>
</reference>
<feature type="domain" description="Methyltransferase small" evidence="1">
    <location>
        <begin position="19"/>
        <end position="146"/>
    </location>
</feature>
<evidence type="ECO:0000259" key="1">
    <source>
        <dbReference type="Pfam" id="PF05175"/>
    </source>
</evidence>
<gene>
    <name evidence="2" type="ORF">BSQ50_06650</name>
</gene>